<organism evidence="2 3">
    <name type="scientific">Blepharisma stoltei</name>
    <dbReference type="NCBI Taxonomy" id="1481888"/>
    <lineage>
        <taxon>Eukaryota</taxon>
        <taxon>Sar</taxon>
        <taxon>Alveolata</taxon>
        <taxon>Ciliophora</taxon>
        <taxon>Postciliodesmatophora</taxon>
        <taxon>Heterotrichea</taxon>
        <taxon>Heterotrichida</taxon>
        <taxon>Blepharismidae</taxon>
        <taxon>Blepharisma</taxon>
    </lineage>
</organism>
<dbReference type="Proteomes" id="UP001162131">
    <property type="component" value="Unassembled WGS sequence"/>
</dbReference>
<feature type="compositionally biased region" description="Basic and acidic residues" evidence="1">
    <location>
        <begin position="86"/>
        <end position="98"/>
    </location>
</feature>
<name>A0AAU9ILQ9_9CILI</name>
<evidence type="ECO:0000256" key="1">
    <source>
        <dbReference type="SAM" id="MobiDB-lite"/>
    </source>
</evidence>
<evidence type="ECO:0000313" key="3">
    <source>
        <dbReference type="Proteomes" id="UP001162131"/>
    </source>
</evidence>
<dbReference type="AlphaFoldDB" id="A0AAU9ILQ9"/>
<protein>
    <recommendedName>
        <fullName evidence="4">C2H2-type domain-containing protein</fullName>
    </recommendedName>
</protein>
<sequence length="183" mass="21108">MQGTSEQISDKKIPEMNIQLPPLSEIKTFELIEKTEDSPPIFELPKIDMRFFETSIKDEKPSIKRKKKPKLSNTTTKSSTSTDLISQEKDQDQLSEVRRSARIKEIRPEKRLKYTDYVLSSGEEDESEPENESEEIIEAGDGTKFRVLSVDSTDFVECLHCYKVIQEKSIQAHLKSRVHTSKK</sequence>
<gene>
    <name evidence="2" type="ORF">BSTOLATCC_MIC13180</name>
</gene>
<comment type="caution">
    <text evidence="2">The sequence shown here is derived from an EMBL/GenBank/DDBJ whole genome shotgun (WGS) entry which is preliminary data.</text>
</comment>
<proteinExistence type="predicted"/>
<evidence type="ECO:0008006" key="4">
    <source>
        <dbReference type="Google" id="ProtNLM"/>
    </source>
</evidence>
<keyword evidence="3" id="KW-1185">Reference proteome</keyword>
<feature type="region of interest" description="Disordered" evidence="1">
    <location>
        <begin position="58"/>
        <end position="98"/>
    </location>
</feature>
<feature type="compositionally biased region" description="Low complexity" evidence="1">
    <location>
        <begin position="71"/>
        <end position="82"/>
    </location>
</feature>
<dbReference type="EMBL" id="CAJZBQ010000013">
    <property type="protein sequence ID" value="CAG9315407.1"/>
    <property type="molecule type" value="Genomic_DNA"/>
</dbReference>
<feature type="compositionally biased region" description="Acidic residues" evidence="1">
    <location>
        <begin position="122"/>
        <end position="138"/>
    </location>
</feature>
<evidence type="ECO:0000313" key="2">
    <source>
        <dbReference type="EMBL" id="CAG9315407.1"/>
    </source>
</evidence>
<reference evidence="2" key="1">
    <citation type="submission" date="2021-09" db="EMBL/GenBank/DDBJ databases">
        <authorList>
            <consortium name="AG Swart"/>
            <person name="Singh M."/>
            <person name="Singh A."/>
            <person name="Seah K."/>
            <person name="Emmerich C."/>
        </authorList>
    </citation>
    <scope>NUCLEOTIDE SEQUENCE</scope>
    <source>
        <strain evidence="2">ATCC30299</strain>
    </source>
</reference>
<accession>A0AAU9ILQ9</accession>
<feature type="region of interest" description="Disordered" evidence="1">
    <location>
        <begin position="119"/>
        <end position="139"/>
    </location>
</feature>